<name>A0ABU5K3Y8_9BACI</name>
<sequence length="87" mass="10740">MKQLDILRNKKIYENLSSIEHSSIKRPYETQEAIHKEKEYYYDKYRQAELDWSMLLHQFRYLPSKDMKILKYKPFFLQSNNTESKSN</sequence>
<dbReference type="Proteomes" id="UP001291930">
    <property type="component" value="Unassembled WGS sequence"/>
</dbReference>
<organism evidence="1 2">
    <name type="scientific">Bacillus bingmayongensis</name>
    <dbReference type="NCBI Taxonomy" id="1150157"/>
    <lineage>
        <taxon>Bacteria</taxon>
        <taxon>Bacillati</taxon>
        <taxon>Bacillota</taxon>
        <taxon>Bacilli</taxon>
        <taxon>Bacillales</taxon>
        <taxon>Bacillaceae</taxon>
        <taxon>Bacillus</taxon>
    </lineage>
</organism>
<reference evidence="2" key="1">
    <citation type="submission" date="2023-11" db="EMBL/GenBank/DDBJ databases">
        <title>Genome Sequence of Bacillus pseudomycoides stain BUPM19.</title>
        <authorList>
            <person name="Farhat A."/>
        </authorList>
    </citation>
    <scope>NUCLEOTIDE SEQUENCE [LARGE SCALE GENOMIC DNA]</scope>
    <source>
        <strain evidence="2">BUPM19</strain>
    </source>
</reference>
<evidence type="ECO:0000313" key="2">
    <source>
        <dbReference type="Proteomes" id="UP001291930"/>
    </source>
</evidence>
<proteinExistence type="predicted"/>
<protein>
    <submittedName>
        <fullName evidence="1">Uncharacterized protein</fullName>
    </submittedName>
</protein>
<comment type="caution">
    <text evidence="1">The sequence shown here is derived from an EMBL/GenBank/DDBJ whole genome shotgun (WGS) entry which is preliminary data.</text>
</comment>
<keyword evidence="2" id="KW-1185">Reference proteome</keyword>
<gene>
    <name evidence="1" type="ORF">U2I54_26425</name>
</gene>
<evidence type="ECO:0000313" key="1">
    <source>
        <dbReference type="EMBL" id="MDZ5610456.1"/>
    </source>
</evidence>
<accession>A0ABU5K3Y8</accession>
<dbReference type="RefSeq" id="WP_374219666.1">
    <property type="nucleotide sequence ID" value="NZ_JAXOVW010000158.1"/>
</dbReference>
<dbReference type="EMBL" id="JAXOVW010000158">
    <property type="protein sequence ID" value="MDZ5610456.1"/>
    <property type="molecule type" value="Genomic_DNA"/>
</dbReference>